<dbReference type="EMBL" id="CAMXCT030002308">
    <property type="protein sequence ID" value="CAL4784539.1"/>
    <property type="molecule type" value="Genomic_DNA"/>
</dbReference>
<feature type="region of interest" description="Disordered" evidence="1">
    <location>
        <begin position="1"/>
        <end position="61"/>
    </location>
</feature>
<feature type="compositionally biased region" description="Basic and acidic residues" evidence="1">
    <location>
        <begin position="29"/>
        <end position="38"/>
    </location>
</feature>
<dbReference type="PANTHER" id="PTHR43358:SF4">
    <property type="entry name" value="ALPHA_BETA HYDROLASE FOLD-1 DOMAIN-CONTAINING PROTEIN"/>
    <property type="match status" value="1"/>
</dbReference>
<dbReference type="InterPro" id="IPR011990">
    <property type="entry name" value="TPR-like_helical_dom_sf"/>
</dbReference>
<dbReference type="AlphaFoldDB" id="A0A9P1CU97"/>
<comment type="caution">
    <text evidence="2">The sequence shown here is derived from an EMBL/GenBank/DDBJ whole genome shotgun (WGS) entry which is preliminary data.</text>
</comment>
<feature type="region of interest" description="Disordered" evidence="1">
    <location>
        <begin position="717"/>
        <end position="751"/>
    </location>
</feature>
<feature type="compositionally biased region" description="Polar residues" evidence="1">
    <location>
        <begin position="885"/>
        <end position="897"/>
    </location>
</feature>
<dbReference type="SUPFAM" id="SSF53474">
    <property type="entry name" value="alpha/beta-Hydrolases"/>
    <property type="match status" value="1"/>
</dbReference>
<evidence type="ECO:0000313" key="3">
    <source>
        <dbReference type="EMBL" id="CAL4784539.1"/>
    </source>
</evidence>
<dbReference type="OrthoDB" id="435823at2759"/>
<feature type="compositionally biased region" description="Basic and acidic residues" evidence="1">
    <location>
        <begin position="1"/>
        <end position="15"/>
    </location>
</feature>
<sequence length="962" mass="105159">MLRKAYDVIWHREKTPAPAPAPPQPPPPPDREVREPQPRGRSRRRHDEHDAPAEASDTEAMQRKADELKGEGNQLYRNAQAAMATVRSSEAADSLEVRMTAMQQYRLAIRKYSDAIQLTPQNHRLWSNRALCHAALKQWDQCREDSMLHFFLIRPVVARCVVVYCPSEFDGGAGAEECLPLCLSAKRRWNGGLEVLPLGIAVFAIDLTPTKQSLCRLEDVECAVAALRDGSLPGLANTSHCLVALWGRSTGAVAALQYAAQDPSVAALVMDSAYSDLTNLAPMAPLFSPVSNFCQLLGNTSFVQPLEVAKSCFVPGFILHAAEDRMVPSDCARDLRSNYAGEAQVLLMPKCSHDSHRPGWALARASLFLARAFKLENSAVAKLDLYLTKVVSSEENLDKQLERQAEDLLKSNEPQLRLHGLLLKAANACGHRVGFHRSLAKGQKSRGRNGVLGVHYAVLIQLPRFEHEVCIAWASESTECRGMVHFLTISCTSLSISRAVIRRDENLHRVAVQDLMVKDLKLLPREKAHCLMLTLSDFGRIDVKIGNAQALQFPGTKDCGALESAALWTAAMGDSRLPQVKDELLPAKLIPVADPCGDPIVAPKAHAKAQALEEASLFSLDSLPASAAELAMQMQQKAPNPVVTLQDKEDTSMVKKKRYSSEMSNVAPSELTAGTFLSKANDSLALSLPTVSDEEIEESLTSSNSTELVRSHTWPDMKAADPVRAAAGRSRRRGSRERGVESESRASRERVSVNGTVSFPTPELQRYESPWSKTFLGCGRSGPATGRFFESPVTGGQRKFLKLLDGLRSTQLKSDFSKGWFLVAKAMWKEGSRSAALKQIEVALRLVSQPEDLLALKDNILREVEEKATSRSSSKTPGLHLPQMRSRSVSPCITPTPGSRVATPPPVSPVRTPSRTSQAAAEPSSGRAPSTSSRKRSTSRTGKLPAMPAHVARAFAVFGEED</sequence>
<feature type="region of interest" description="Disordered" evidence="1">
    <location>
        <begin position="866"/>
        <end position="949"/>
    </location>
</feature>
<evidence type="ECO:0000313" key="4">
    <source>
        <dbReference type="Proteomes" id="UP001152797"/>
    </source>
</evidence>
<accession>A0A9P1CU97</accession>
<evidence type="ECO:0000256" key="1">
    <source>
        <dbReference type="SAM" id="MobiDB-lite"/>
    </source>
</evidence>
<name>A0A9P1CU97_9DINO</name>
<dbReference type="Gene3D" id="1.25.40.10">
    <property type="entry name" value="Tetratricopeptide repeat domain"/>
    <property type="match status" value="1"/>
</dbReference>
<dbReference type="SUPFAM" id="SSF48452">
    <property type="entry name" value="TPR-like"/>
    <property type="match status" value="1"/>
</dbReference>
<proteinExistence type="predicted"/>
<dbReference type="Gene3D" id="3.40.50.1820">
    <property type="entry name" value="alpha/beta hydrolase"/>
    <property type="match status" value="1"/>
</dbReference>
<keyword evidence="4" id="KW-1185">Reference proteome</keyword>
<feature type="region of interest" description="Disordered" evidence="1">
    <location>
        <begin position="638"/>
        <end position="661"/>
    </location>
</feature>
<gene>
    <name evidence="2" type="ORF">C1SCF055_LOCUS23632</name>
</gene>
<reference evidence="3 4" key="2">
    <citation type="submission" date="2024-05" db="EMBL/GenBank/DDBJ databases">
        <authorList>
            <person name="Chen Y."/>
            <person name="Shah S."/>
            <person name="Dougan E. K."/>
            <person name="Thang M."/>
            <person name="Chan C."/>
        </authorList>
    </citation>
    <scope>NUCLEOTIDE SEQUENCE [LARGE SCALE GENOMIC DNA]</scope>
</reference>
<dbReference type="InterPro" id="IPR052920">
    <property type="entry name" value="DNA-binding_regulatory"/>
</dbReference>
<dbReference type="InterPro" id="IPR029058">
    <property type="entry name" value="AB_hydrolase_fold"/>
</dbReference>
<dbReference type="Proteomes" id="UP001152797">
    <property type="component" value="Unassembled WGS sequence"/>
</dbReference>
<protein>
    <submittedName>
        <fullName evidence="3">Small glutamine-rich tetratricopeptide repeat-containing protein 2 (SGT/UBP) (Viral protein U-binding protein)</fullName>
    </submittedName>
</protein>
<dbReference type="EMBL" id="CAMXCT010002308">
    <property type="protein sequence ID" value="CAI3997227.1"/>
    <property type="molecule type" value="Genomic_DNA"/>
</dbReference>
<dbReference type="PANTHER" id="PTHR43358">
    <property type="entry name" value="ALPHA/BETA-HYDROLASE"/>
    <property type="match status" value="1"/>
</dbReference>
<feature type="compositionally biased region" description="Pro residues" evidence="1">
    <location>
        <begin position="17"/>
        <end position="28"/>
    </location>
</feature>
<reference evidence="2" key="1">
    <citation type="submission" date="2022-10" db="EMBL/GenBank/DDBJ databases">
        <authorList>
            <person name="Chen Y."/>
            <person name="Dougan E. K."/>
            <person name="Chan C."/>
            <person name="Rhodes N."/>
            <person name="Thang M."/>
        </authorList>
    </citation>
    <scope>NUCLEOTIDE SEQUENCE</scope>
</reference>
<organism evidence="2">
    <name type="scientific">Cladocopium goreaui</name>
    <dbReference type="NCBI Taxonomy" id="2562237"/>
    <lineage>
        <taxon>Eukaryota</taxon>
        <taxon>Sar</taxon>
        <taxon>Alveolata</taxon>
        <taxon>Dinophyceae</taxon>
        <taxon>Suessiales</taxon>
        <taxon>Symbiodiniaceae</taxon>
        <taxon>Cladocopium</taxon>
    </lineage>
</organism>
<evidence type="ECO:0000313" key="2">
    <source>
        <dbReference type="EMBL" id="CAI3997227.1"/>
    </source>
</evidence>
<feature type="compositionally biased region" description="Basic and acidic residues" evidence="1">
    <location>
        <begin position="736"/>
        <end position="751"/>
    </location>
</feature>
<dbReference type="EMBL" id="CAMXCT020002308">
    <property type="protein sequence ID" value="CAL1150602.1"/>
    <property type="molecule type" value="Genomic_DNA"/>
</dbReference>